<accession>A0A0G0IM37</accession>
<comment type="caution">
    <text evidence="1">The sequence shown here is derived from an EMBL/GenBank/DDBJ whole genome shotgun (WGS) entry which is preliminary data.</text>
</comment>
<dbReference type="NCBIfam" id="TIGR02436">
    <property type="entry name" value="four helix bundle protein"/>
    <property type="match status" value="1"/>
</dbReference>
<reference evidence="1 2" key="1">
    <citation type="journal article" date="2015" name="Nature">
        <title>rRNA introns, odd ribosomes, and small enigmatic genomes across a large radiation of phyla.</title>
        <authorList>
            <person name="Brown C.T."/>
            <person name="Hug L.A."/>
            <person name="Thomas B.C."/>
            <person name="Sharon I."/>
            <person name="Castelle C.J."/>
            <person name="Singh A."/>
            <person name="Wilkins M.J."/>
            <person name="Williams K.H."/>
            <person name="Banfield J.F."/>
        </authorList>
    </citation>
    <scope>NUCLEOTIDE SEQUENCE [LARGE SCALE GENOMIC DNA]</scope>
</reference>
<dbReference type="InterPro" id="IPR036583">
    <property type="entry name" value="23S_rRNA_IVS_sf"/>
</dbReference>
<name>A0A0G0IM37_9BACT</name>
<dbReference type="PANTHER" id="PTHR38471:SF2">
    <property type="entry name" value="FOUR HELIX BUNDLE PROTEIN"/>
    <property type="match status" value="1"/>
</dbReference>
<dbReference type="Gene3D" id="1.20.1440.60">
    <property type="entry name" value="23S rRNA-intervening sequence"/>
    <property type="match status" value="1"/>
</dbReference>
<proteinExistence type="predicted"/>
<dbReference type="SUPFAM" id="SSF158446">
    <property type="entry name" value="IVS-encoded protein-like"/>
    <property type="match status" value="1"/>
</dbReference>
<keyword evidence="1" id="KW-0689">Ribosomal protein</keyword>
<keyword evidence="1" id="KW-0687">Ribonucleoprotein</keyword>
<protein>
    <submittedName>
        <fullName evidence="1">23S ribosomal protein</fullName>
    </submittedName>
</protein>
<evidence type="ECO:0000313" key="1">
    <source>
        <dbReference type="EMBL" id="KKQ55732.1"/>
    </source>
</evidence>
<dbReference type="Proteomes" id="UP000034096">
    <property type="component" value="Unassembled WGS sequence"/>
</dbReference>
<dbReference type="AlphaFoldDB" id="A0A0G0IM37"/>
<evidence type="ECO:0000313" key="2">
    <source>
        <dbReference type="Proteomes" id="UP000034096"/>
    </source>
</evidence>
<dbReference type="GO" id="GO:0005840">
    <property type="term" value="C:ribosome"/>
    <property type="evidence" value="ECO:0007669"/>
    <property type="project" value="UniProtKB-KW"/>
</dbReference>
<dbReference type="EMBL" id="LBUE01000015">
    <property type="protein sequence ID" value="KKQ55732.1"/>
    <property type="molecule type" value="Genomic_DNA"/>
</dbReference>
<dbReference type="PANTHER" id="PTHR38471">
    <property type="entry name" value="FOUR HELIX BUNDLE PROTEIN"/>
    <property type="match status" value="1"/>
</dbReference>
<sequence length="123" mass="13922">MAIKKFTDLDAWKEAHKLTILVYKYTEMFPKSETFGLTSQIRRAVVSIESCIAEGFSRYHYKDRLNFYFDSRGSLAEVQTQSIVAKDLGYLSEDRFTEIAAQSDKVGIILGGLVRSTGKLSHS</sequence>
<dbReference type="Pfam" id="PF05635">
    <property type="entry name" value="23S_rRNA_IVP"/>
    <property type="match status" value="1"/>
</dbReference>
<dbReference type="InterPro" id="IPR012657">
    <property type="entry name" value="23S_rRNA-intervening_sequence"/>
</dbReference>
<gene>
    <name evidence="1" type="ORF">US75_C0015G0028</name>
</gene>
<organism evidence="1 2">
    <name type="scientific">Candidatus Woesebacteria bacterium GW2011_GWC1_38_13</name>
    <dbReference type="NCBI Taxonomy" id="1618583"/>
    <lineage>
        <taxon>Bacteria</taxon>
        <taxon>Candidatus Woeseibacteriota</taxon>
    </lineage>
</organism>
<dbReference type="CDD" id="cd16377">
    <property type="entry name" value="23S_rRNA_IVP_like"/>
    <property type="match status" value="1"/>
</dbReference>
<dbReference type="STRING" id="1618583.US75_C0015G0028"/>